<dbReference type="PANTHER" id="PTHR28645">
    <property type="entry name" value="TRANSMEMBRANE PROTEIN 119"/>
    <property type="match status" value="1"/>
</dbReference>
<dbReference type="Proteomes" id="UP000250572">
    <property type="component" value="Unassembled WGS sequence"/>
</dbReference>
<dbReference type="GO" id="GO:0030501">
    <property type="term" value="P:positive regulation of bone mineralization"/>
    <property type="evidence" value="ECO:0007669"/>
    <property type="project" value="TreeGrafter"/>
</dbReference>
<protein>
    <recommendedName>
        <fullName evidence="5">Transmembrane protein 119b</fullName>
    </recommendedName>
</protein>
<dbReference type="PANTHER" id="PTHR28645:SF1">
    <property type="entry name" value="TRANSMEMBRANE PROTEIN 119"/>
    <property type="match status" value="1"/>
</dbReference>
<keyword evidence="2" id="KW-1133">Transmembrane helix</keyword>
<proteinExistence type="predicted"/>
<keyword evidence="4" id="KW-1185">Reference proteome</keyword>
<feature type="compositionally biased region" description="Basic and acidic residues" evidence="1">
    <location>
        <begin position="234"/>
        <end position="256"/>
    </location>
</feature>
<evidence type="ECO:0000313" key="4">
    <source>
        <dbReference type="Proteomes" id="UP000250572"/>
    </source>
</evidence>
<dbReference type="GO" id="GO:0033690">
    <property type="term" value="P:positive regulation of osteoblast proliferation"/>
    <property type="evidence" value="ECO:0007669"/>
    <property type="project" value="TreeGrafter"/>
</dbReference>
<organism evidence="3 4">
    <name type="scientific">Gambusia affinis</name>
    <name type="common">Western mosquitofish</name>
    <name type="synonym">Heterandria affinis</name>
    <dbReference type="NCBI Taxonomy" id="33528"/>
    <lineage>
        <taxon>Eukaryota</taxon>
        <taxon>Metazoa</taxon>
        <taxon>Chordata</taxon>
        <taxon>Craniata</taxon>
        <taxon>Vertebrata</taxon>
        <taxon>Euteleostomi</taxon>
        <taxon>Actinopterygii</taxon>
        <taxon>Neopterygii</taxon>
        <taxon>Teleostei</taxon>
        <taxon>Neoteleostei</taxon>
        <taxon>Acanthomorphata</taxon>
        <taxon>Ovalentaria</taxon>
        <taxon>Atherinomorphae</taxon>
        <taxon>Cyprinodontiformes</taxon>
        <taxon>Poeciliidae</taxon>
        <taxon>Poeciliinae</taxon>
        <taxon>Gambusia</taxon>
    </lineage>
</organism>
<evidence type="ECO:0008006" key="5">
    <source>
        <dbReference type="Google" id="ProtNLM"/>
    </source>
</evidence>
<dbReference type="EMBL" id="NHOQ01001156">
    <property type="protein sequence ID" value="PWA26757.1"/>
    <property type="molecule type" value="Genomic_DNA"/>
</dbReference>
<name>A0A315VTT0_GAMAF</name>
<dbReference type="InterPro" id="IPR031453">
    <property type="entry name" value="TMEM119"/>
</dbReference>
<keyword evidence="2" id="KW-0812">Transmembrane</keyword>
<dbReference type="GO" id="GO:0005886">
    <property type="term" value="C:plasma membrane"/>
    <property type="evidence" value="ECO:0007669"/>
    <property type="project" value="TreeGrafter"/>
</dbReference>
<keyword evidence="2" id="KW-0472">Membrane</keyword>
<feature type="region of interest" description="Disordered" evidence="1">
    <location>
        <begin position="184"/>
        <end position="292"/>
    </location>
</feature>
<dbReference type="Pfam" id="PF15724">
    <property type="entry name" value="TMEM119"/>
    <property type="match status" value="1"/>
</dbReference>
<sequence length="292" mass="31992">MDLPGISDAEIESGEEAMHPGALSPISLCVVLCISRSLATHLPLYGPLEGSTDEEELSLVNSSVFPRFHPTEYQTTPPEPSREERNLSEFIKVLEENMLLVLVSGTLIFLTVLITCGAFFMSRRLKVNSYHPCSFPSKMYVDHQDKTGGTKPFNEVQGKAVPELEMEPVDSNKQLQADILRAASSLRTPTKCPQAAESSESAADPSPEDDLKPDHSILEQQLPTLPEEEQVELPDSREADAASFESDHPEHLHPGDGDSDEPPTGRSLRPSSLHIHNETATLQLIAGEKTAF</sequence>
<feature type="transmembrane region" description="Helical" evidence="2">
    <location>
        <begin position="98"/>
        <end position="121"/>
    </location>
</feature>
<evidence type="ECO:0000256" key="1">
    <source>
        <dbReference type="SAM" id="MobiDB-lite"/>
    </source>
</evidence>
<feature type="compositionally biased region" description="Low complexity" evidence="1">
    <location>
        <begin position="195"/>
        <end position="205"/>
    </location>
</feature>
<dbReference type="AlphaFoldDB" id="A0A315VTT0"/>
<accession>A0A315VTT0</accession>
<dbReference type="GO" id="GO:0001503">
    <property type="term" value="P:ossification"/>
    <property type="evidence" value="ECO:0007669"/>
    <property type="project" value="InterPro"/>
</dbReference>
<reference evidence="3 4" key="1">
    <citation type="journal article" date="2018" name="G3 (Bethesda)">
        <title>A High-Quality Reference Genome for the Invasive Mosquitofish Gambusia affinis Using a Chicago Library.</title>
        <authorList>
            <person name="Hoffberg S.L."/>
            <person name="Troendle N.J."/>
            <person name="Glenn T.C."/>
            <person name="Mahmud O."/>
            <person name="Louha S."/>
            <person name="Chalopin D."/>
            <person name="Bennetzen J.L."/>
            <person name="Mauricio R."/>
        </authorList>
    </citation>
    <scope>NUCLEOTIDE SEQUENCE [LARGE SCALE GENOMIC DNA]</scope>
    <source>
        <strain evidence="3">NE01/NJP1002.9</strain>
        <tissue evidence="3">Muscle</tissue>
    </source>
</reference>
<dbReference type="GO" id="GO:0045669">
    <property type="term" value="P:positive regulation of osteoblast differentiation"/>
    <property type="evidence" value="ECO:0007669"/>
    <property type="project" value="TreeGrafter"/>
</dbReference>
<evidence type="ECO:0000313" key="3">
    <source>
        <dbReference type="EMBL" id="PWA26757.1"/>
    </source>
</evidence>
<evidence type="ECO:0000256" key="2">
    <source>
        <dbReference type="SAM" id="Phobius"/>
    </source>
</evidence>
<comment type="caution">
    <text evidence="3">The sequence shown here is derived from an EMBL/GenBank/DDBJ whole genome shotgun (WGS) entry which is preliminary data.</text>
</comment>
<dbReference type="STRING" id="33528.ENSGAFP00000013070"/>
<gene>
    <name evidence="3" type="ORF">CCH79_00000878</name>
</gene>